<gene>
    <name evidence="4" type="ORF">CH339_12365</name>
</gene>
<dbReference type="InterPro" id="IPR036526">
    <property type="entry name" value="C-N_Hydrolase_sf"/>
</dbReference>
<feature type="domain" description="CN hydrolase" evidence="3">
    <location>
        <begin position="5"/>
        <end position="279"/>
    </location>
</feature>
<sequence length="330" mass="36946">MSRIVRVAAAQMGPVSRNDAKPKTVARMVALMREAHSLKADLVVFPELALTAFFTKWYIADEAELEATYFETEMPSEVTRPLFETAAELGIGFHLGYAEIAHEGGRKRRYNTAIVVDRTGRIVHKYRKVHLPGHEDYRPDYPIQDLEKMYFEVGDKGFRAFRHEGGVFGVIICNDRRWPESYRVLGLQGAEMILCGYNTCVHNPMAPEHDHLANFHNHLPMQAGAYQNGTWVVGVAKAGVEDDWAMVGQSAIISPTGEIVAMCATDGDEIAFCRCDLDLTRLSKTAVFDFARHRRPEHYSLITSTAGTVAPPDPEPVPANENRPLTKPEF</sequence>
<organism evidence="4 5">
    <name type="scientific">Rhodobium orientis</name>
    <dbReference type="NCBI Taxonomy" id="34017"/>
    <lineage>
        <taxon>Bacteria</taxon>
        <taxon>Pseudomonadati</taxon>
        <taxon>Pseudomonadota</taxon>
        <taxon>Alphaproteobacteria</taxon>
        <taxon>Hyphomicrobiales</taxon>
        <taxon>Rhodobiaceae</taxon>
        <taxon>Rhodobium</taxon>
    </lineage>
</organism>
<accession>A0A327JML2</accession>
<dbReference type="CDD" id="cd07569">
    <property type="entry name" value="DCase"/>
    <property type="match status" value="1"/>
</dbReference>
<dbReference type="InterPro" id="IPR050345">
    <property type="entry name" value="Aliph_Amidase/BUP"/>
</dbReference>
<name>A0A327JML2_9HYPH</name>
<dbReference type="Pfam" id="PF00795">
    <property type="entry name" value="CN_hydrolase"/>
    <property type="match status" value="1"/>
</dbReference>
<dbReference type="GO" id="GO:0016811">
    <property type="term" value="F:hydrolase activity, acting on carbon-nitrogen (but not peptide) bonds, in linear amides"/>
    <property type="evidence" value="ECO:0007669"/>
    <property type="project" value="TreeGrafter"/>
</dbReference>
<protein>
    <submittedName>
        <fullName evidence="4">N-carbamoyl-D-amino-acid hydrolase</fullName>
    </submittedName>
</protein>
<dbReference type="RefSeq" id="WP_111434674.1">
    <property type="nucleotide sequence ID" value="NZ_JACIGG010000001.1"/>
</dbReference>
<dbReference type="AlphaFoldDB" id="A0A327JML2"/>
<evidence type="ECO:0000313" key="4">
    <source>
        <dbReference type="EMBL" id="RAI26826.1"/>
    </source>
</evidence>
<dbReference type="SUPFAM" id="SSF56317">
    <property type="entry name" value="Carbon-nitrogen hydrolase"/>
    <property type="match status" value="1"/>
</dbReference>
<dbReference type="Gene3D" id="3.60.110.10">
    <property type="entry name" value="Carbon-nitrogen hydrolase"/>
    <property type="match status" value="1"/>
</dbReference>
<keyword evidence="1 4" id="KW-0378">Hydrolase</keyword>
<evidence type="ECO:0000256" key="2">
    <source>
        <dbReference type="SAM" id="MobiDB-lite"/>
    </source>
</evidence>
<keyword evidence="5" id="KW-1185">Reference proteome</keyword>
<evidence type="ECO:0000259" key="3">
    <source>
        <dbReference type="PROSITE" id="PS50263"/>
    </source>
</evidence>
<dbReference type="PANTHER" id="PTHR43674:SF12">
    <property type="entry name" value="NITRILASE C965.09-RELATED"/>
    <property type="match status" value="1"/>
</dbReference>
<evidence type="ECO:0000313" key="5">
    <source>
        <dbReference type="Proteomes" id="UP000249299"/>
    </source>
</evidence>
<dbReference type="PROSITE" id="PS50263">
    <property type="entry name" value="CN_HYDROLASE"/>
    <property type="match status" value="1"/>
</dbReference>
<dbReference type="Proteomes" id="UP000249299">
    <property type="component" value="Unassembled WGS sequence"/>
</dbReference>
<dbReference type="PANTHER" id="PTHR43674">
    <property type="entry name" value="NITRILASE C965.09-RELATED"/>
    <property type="match status" value="1"/>
</dbReference>
<reference evidence="4 5" key="1">
    <citation type="submission" date="2017-07" db="EMBL/GenBank/DDBJ databases">
        <title>Draft Genome Sequences of Select Purple Nonsulfur Bacteria.</title>
        <authorList>
            <person name="Lasarre B."/>
            <person name="Mckinlay J.B."/>
        </authorList>
    </citation>
    <scope>NUCLEOTIDE SEQUENCE [LARGE SCALE GENOMIC DNA]</scope>
    <source>
        <strain evidence="4 5">DSM 11290</strain>
    </source>
</reference>
<evidence type="ECO:0000256" key="1">
    <source>
        <dbReference type="ARBA" id="ARBA00022801"/>
    </source>
</evidence>
<comment type="caution">
    <text evidence="4">The sequence shown here is derived from an EMBL/GenBank/DDBJ whole genome shotgun (WGS) entry which is preliminary data.</text>
</comment>
<feature type="region of interest" description="Disordered" evidence="2">
    <location>
        <begin position="303"/>
        <end position="330"/>
    </location>
</feature>
<dbReference type="OrthoDB" id="9803803at2"/>
<dbReference type="InterPro" id="IPR003010">
    <property type="entry name" value="C-N_Hydrolase"/>
</dbReference>
<dbReference type="EMBL" id="NPEV01000025">
    <property type="protein sequence ID" value="RAI26826.1"/>
    <property type="molecule type" value="Genomic_DNA"/>
</dbReference>
<proteinExistence type="predicted"/>